<dbReference type="PANTHER" id="PTHR30472">
    <property type="entry name" value="FERRIC ENTEROBACTIN TRANSPORT SYSTEM PERMEASE PROTEIN"/>
    <property type="match status" value="1"/>
</dbReference>
<keyword evidence="6 8" id="KW-1133">Transmembrane helix</keyword>
<keyword evidence="7 8" id="KW-0472">Membrane</keyword>
<dbReference type="SUPFAM" id="SSF81345">
    <property type="entry name" value="ABC transporter involved in vitamin B12 uptake, BtuC"/>
    <property type="match status" value="1"/>
</dbReference>
<feature type="transmembrane region" description="Helical" evidence="8">
    <location>
        <begin position="131"/>
        <end position="157"/>
    </location>
</feature>
<comment type="similarity">
    <text evidence="2">Belongs to the binding-protein-dependent transport system permease family. FecCD subfamily.</text>
</comment>
<evidence type="ECO:0000256" key="8">
    <source>
        <dbReference type="SAM" id="Phobius"/>
    </source>
</evidence>
<accession>K9EEZ6</accession>
<feature type="transmembrane region" description="Helical" evidence="8">
    <location>
        <begin position="178"/>
        <end position="197"/>
    </location>
</feature>
<reference evidence="9 10" key="1">
    <citation type="submission" date="2012-09" db="EMBL/GenBank/DDBJ databases">
        <title>The Genome Sequence of Alloiococcus otitis ATCC 51267.</title>
        <authorList>
            <consortium name="The Broad Institute Genome Sequencing Platform"/>
            <person name="Earl A."/>
            <person name="Ward D."/>
            <person name="Feldgarden M."/>
            <person name="Gevers D."/>
            <person name="Huys G."/>
            <person name="Walker B."/>
            <person name="Young S.K."/>
            <person name="Zeng Q."/>
            <person name="Gargeya S."/>
            <person name="Fitzgerald M."/>
            <person name="Haas B."/>
            <person name="Abouelleil A."/>
            <person name="Alvarado L."/>
            <person name="Arachchi H.M."/>
            <person name="Berlin A.M."/>
            <person name="Chapman S.B."/>
            <person name="Goldberg J."/>
            <person name="Griggs A."/>
            <person name="Gujja S."/>
            <person name="Hansen M."/>
            <person name="Howarth C."/>
            <person name="Imamovic A."/>
            <person name="Larimer J."/>
            <person name="McCowen C."/>
            <person name="Montmayeur A."/>
            <person name="Murphy C."/>
            <person name="Neiman D."/>
            <person name="Pearson M."/>
            <person name="Priest M."/>
            <person name="Roberts A."/>
            <person name="Saif S."/>
            <person name="Shea T."/>
            <person name="Sisk P."/>
            <person name="Sykes S."/>
            <person name="Wortman J."/>
            <person name="Nusbaum C."/>
            <person name="Birren B."/>
        </authorList>
    </citation>
    <scope>NUCLEOTIDE SEQUENCE [LARGE SCALE GENOMIC DNA]</scope>
    <source>
        <strain evidence="9 10">ATCC 51267</strain>
    </source>
</reference>
<dbReference type="InterPro" id="IPR000522">
    <property type="entry name" value="ABC_transptr_permease_BtuC"/>
</dbReference>
<protein>
    <recommendedName>
        <fullName evidence="11">Iron ABC transporter permease</fullName>
    </recommendedName>
</protein>
<dbReference type="HOGENOM" id="CLU_050494_0_0_9"/>
<proteinExistence type="inferred from homology"/>
<evidence type="ECO:0000256" key="2">
    <source>
        <dbReference type="ARBA" id="ARBA00007935"/>
    </source>
</evidence>
<dbReference type="PANTHER" id="PTHR30472:SF19">
    <property type="entry name" value="PETROBACTIN IMPORT SYSTEM PERMEASE PROTEIN YCLO"/>
    <property type="match status" value="1"/>
</dbReference>
<dbReference type="OrthoDB" id="9796260at2"/>
<dbReference type="Gene3D" id="1.10.3470.10">
    <property type="entry name" value="ABC transporter involved in vitamin B12 uptake, BtuC"/>
    <property type="match status" value="1"/>
</dbReference>
<comment type="caution">
    <text evidence="9">The sequence shown here is derived from an EMBL/GenBank/DDBJ whole genome shotgun (WGS) entry which is preliminary data.</text>
</comment>
<dbReference type="GO" id="GO:0033214">
    <property type="term" value="P:siderophore-iron import into cell"/>
    <property type="evidence" value="ECO:0007669"/>
    <property type="project" value="TreeGrafter"/>
</dbReference>
<organism evidence="9 10">
    <name type="scientific">Alloiococcus otitis ATCC 51267</name>
    <dbReference type="NCBI Taxonomy" id="883081"/>
    <lineage>
        <taxon>Bacteria</taxon>
        <taxon>Bacillati</taxon>
        <taxon>Bacillota</taxon>
        <taxon>Bacilli</taxon>
        <taxon>Lactobacillales</taxon>
        <taxon>Carnobacteriaceae</taxon>
        <taxon>Alloiococcus</taxon>
    </lineage>
</organism>
<dbReference type="eggNOG" id="COG4605">
    <property type="taxonomic scope" value="Bacteria"/>
</dbReference>
<keyword evidence="5 8" id="KW-0812">Transmembrane</keyword>
<keyword evidence="3" id="KW-0813">Transport</keyword>
<evidence type="ECO:0000256" key="6">
    <source>
        <dbReference type="ARBA" id="ARBA00022989"/>
    </source>
</evidence>
<gene>
    <name evidence="9" type="ORF">HMPREF9698_00129</name>
</gene>
<dbReference type="EMBL" id="AGXA01000002">
    <property type="protein sequence ID" value="EKU94401.1"/>
    <property type="molecule type" value="Genomic_DNA"/>
</dbReference>
<dbReference type="GO" id="GO:0022857">
    <property type="term" value="F:transmembrane transporter activity"/>
    <property type="evidence" value="ECO:0007669"/>
    <property type="project" value="InterPro"/>
</dbReference>
<feature type="transmembrane region" description="Helical" evidence="8">
    <location>
        <begin position="223"/>
        <end position="254"/>
    </location>
</feature>
<evidence type="ECO:0008006" key="11">
    <source>
        <dbReference type="Google" id="ProtNLM"/>
    </source>
</evidence>
<dbReference type="AlphaFoldDB" id="K9EEZ6"/>
<evidence type="ECO:0000313" key="10">
    <source>
        <dbReference type="Proteomes" id="UP000009875"/>
    </source>
</evidence>
<dbReference type="STRING" id="883081.HMPREF9698_00129"/>
<feature type="transmembrane region" description="Helical" evidence="8">
    <location>
        <begin position="6"/>
        <end position="26"/>
    </location>
</feature>
<dbReference type="CDD" id="cd06550">
    <property type="entry name" value="TM_ABC_iron-siderophores_like"/>
    <property type="match status" value="1"/>
</dbReference>
<evidence type="ECO:0000256" key="3">
    <source>
        <dbReference type="ARBA" id="ARBA00022448"/>
    </source>
</evidence>
<dbReference type="GO" id="GO:0005886">
    <property type="term" value="C:plasma membrane"/>
    <property type="evidence" value="ECO:0007669"/>
    <property type="project" value="UniProtKB-SubCell"/>
</dbReference>
<name>K9EEZ6_9LACT</name>
<evidence type="ECO:0000256" key="4">
    <source>
        <dbReference type="ARBA" id="ARBA00022475"/>
    </source>
</evidence>
<feature type="transmembrane region" description="Helical" evidence="8">
    <location>
        <begin position="266"/>
        <end position="286"/>
    </location>
</feature>
<feature type="transmembrane region" description="Helical" evidence="8">
    <location>
        <begin position="292"/>
        <end position="313"/>
    </location>
</feature>
<feature type="transmembrane region" description="Helical" evidence="8">
    <location>
        <begin position="80"/>
        <end position="99"/>
    </location>
</feature>
<dbReference type="Proteomes" id="UP000009875">
    <property type="component" value="Unassembled WGS sequence"/>
</dbReference>
<evidence type="ECO:0000313" key="9">
    <source>
        <dbReference type="EMBL" id="EKU94401.1"/>
    </source>
</evidence>
<comment type="subcellular location">
    <subcellularLocation>
        <location evidence="1">Cell membrane</location>
        <topology evidence="1">Multi-pass membrane protein</topology>
    </subcellularLocation>
</comment>
<dbReference type="InterPro" id="IPR037294">
    <property type="entry name" value="ABC_BtuC-like"/>
</dbReference>
<dbReference type="Pfam" id="PF01032">
    <property type="entry name" value="FecCD"/>
    <property type="match status" value="1"/>
</dbReference>
<feature type="transmembrane region" description="Helical" evidence="8">
    <location>
        <begin position="106"/>
        <end position="125"/>
    </location>
</feature>
<keyword evidence="4" id="KW-1003">Cell membrane</keyword>
<sequence length="320" mass="36010">MQNKKPYLHLVWLGLSVLILTVLYLFYNTRGNLAFALNLRVSRLPVFALVGLATAVATVVFQTIAKNNILSPNIIGLDSLYSLFQTLIIFFFGSGHLLGRSSQLNFIISTVLMVVASFGLFYIFFKLYPGRIFLLLMTGLIFGTLMRNLIVFFQALIDPNEFQTILSRTLVSFNTVDSSLIWLSLVIVAPIVIYLFFHSHTLDVLHLGDVYAKGLGVYVDREYFYLFILVSILTAVSTALVGPITFLGFLGANLAYRIMPSYHHTWLFLTASFITVLLLLASQFIVEHLLPVRTSIGVVIELIGGIYFLYLIIKERKQVS</sequence>
<evidence type="ECO:0000256" key="5">
    <source>
        <dbReference type="ARBA" id="ARBA00022692"/>
    </source>
</evidence>
<evidence type="ECO:0000256" key="1">
    <source>
        <dbReference type="ARBA" id="ARBA00004651"/>
    </source>
</evidence>
<evidence type="ECO:0000256" key="7">
    <source>
        <dbReference type="ARBA" id="ARBA00023136"/>
    </source>
</evidence>
<feature type="transmembrane region" description="Helical" evidence="8">
    <location>
        <begin position="46"/>
        <end position="65"/>
    </location>
</feature>
<dbReference type="RefSeq" id="WP_003776291.1">
    <property type="nucleotide sequence ID" value="NZ_JH992957.1"/>
</dbReference>
<keyword evidence="10" id="KW-1185">Reference proteome</keyword>